<dbReference type="AlphaFoldDB" id="X1UEF6"/>
<keyword evidence="6" id="KW-0408">Iron</keyword>
<feature type="domain" description="4Fe-4S ferredoxin-type" evidence="8">
    <location>
        <begin position="35"/>
        <end position="64"/>
    </location>
</feature>
<dbReference type="PROSITE" id="PS51379">
    <property type="entry name" value="4FE4S_FER_2"/>
    <property type="match status" value="2"/>
</dbReference>
<dbReference type="GO" id="GO:0051539">
    <property type="term" value="F:4 iron, 4 sulfur cluster binding"/>
    <property type="evidence" value="ECO:0007669"/>
    <property type="project" value="UniProtKB-KW"/>
</dbReference>
<evidence type="ECO:0000256" key="5">
    <source>
        <dbReference type="ARBA" id="ARBA00022982"/>
    </source>
</evidence>
<evidence type="ECO:0000256" key="4">
    <source>
        <dbReference type="ARBA" id="ARBA00022737"/>
    </source>
</evidence>
<dbReference type="Gene3D" id="3.30.70.20">
    <property type="match status" value="1"/>
</dbReference>
<evidence type="ECO:0000256" key="3">
    <source>
        <dbReference type="ARBA" id="ARBA00022723"/>
    </source>
</evidence>
<keyword evidence="7" id="KW-0411">Iron-sulfur</keyword>
<keyword evidence="4" id="KW-0677">Repeat</keyword>
<dbReference type="SUPFAM" id="SSF54862">
    <property type="entry name" value="4Fe-4S ferredoxins"/>
    <property type="match status" value="1"/>
</dbReference>
<evidence type="ECO:0000256" key="1">
    <source>
        <dbReference type="ARBA" id="ARBA00022448"/>
    </source>
</evidence>
<dbReference type="GO" id="GO:0046872">
    <property type="term" value="F:metal ion binding"/>
    <property type="evidence" value="ECO:0007669"/>
    <property type="project" value="UniProtKB-KW"/>
</dbReference>
<evidence type="ECO:0000256" key="2">
    <source>
        <dbReference type="ARBA" id="ARBA00022485"/>
    </source>
</evidence>
<feature type="domain" description="4Fe-4S ferredoxin-type" evidence="8">
    <location>
        <begin position="5"/>
        <end position="34"/>
    </location>
</feature>
<dbReference type="PANTHER" id="PTHR43687:SF6">
    <property type="entry name" value="L-ASPARTATE SEMIALDEHYDE SULFURTRANSFERASE IRON-SULFUR SUBUNIT"/>
    <property type="match status" value="1"/>
</dbReference>
<evidence type="ECO:0000256" key="6">
    <source>
        <dbReference type="ARBA" id="ARBA00023004"/>
    </source>
</evidence>
<keyword evidence="3" id="KW-0479">Metal-binding</keyword>
<dbReference type="InterPro" id="IPR050572">
    <property type="entry name" value="Fe-S_Ferredoxin"/>
</dbReference>
<keyword evidence="5" id="KW-0249">Electron transport</keyword>
<feature type="non-terminal residue" evidence="9">
    <location>
        <position position="132"/>
    </location>
</feature>
<protein>
    <recommendedName>
        <fullName evidence="8">4Fe-4S ferredoxin-type domain-containing protein</fullName>
    </recommendedName>
</protein>
<evidence type="ECO:0000313" key="9">
    <source>
        <dbReference type="EMBL" id="GAI98260.1"/>
    </source>
</evidence>
<gene>
    <name evidence="9" type="ORF">S12H4_35373</name>
</gene>
<dbReference type="InterPro" id="IPR017896">
    <property type="entry name" value="4Fe4S_Fe-S-bd"/>
</dbReference>
<evidence type="ECO:0000256" key="7">
    <source>
        <dbReference type="ARBA" id="ARBA00023014"/>
    </source>
</evidence>
<accession>X1UEF6</accession>
<proteinExistence type="predicted"/>
<dbReference type="EMBL" id="BARW01021002">
    <property type="protein sequence ID" value="GAI98260.1"/>
    <property type="molecule type" value="Genomic_DNA"/>
</dbReference>
<sequence>MVLRNIVKIDEEKCDGCGQCANACAEGAIKIIDGKAKLVSEIYCDGLGACIGSCPQDAITIEKREADEFDEQATKAHLAKQQRTEEQSGFVCPGMMAKTLREKSNGKNGGEAAISSQLSHWPVQLKLVSPQA</sequence>
<dbReference type="Pfam" id="PF12837">
    <property type="entry name" value="Fer4_6"/>
    <property type="match status" value="1"/>
</dbReference>
<keyword evidence="2" id="KW-0004">4Fe-4S</keyword>
<dbReference type="PANTHER" id="PTHR43687">
    <property type="entry name" value="ADENYLYLSULFATE REDUCTASE, BETA SUBUNIT"/>
    <property type="match status" value="1"/>
</dbReference>
<comment type="caution">
    <text evidence="9">The sequence shown here is derived from an EMBL/GenBank/DDBJ whole genome shotgun (WGS) entry which is preliminary data.</text>
</comment>
<keyword evidence="1" id="KW-0813">Transport</keyword>
<evidence type="ECO:0000259" key="8">
    <source>
        <dbReference type="PROSITE" id="PS51379"/>
    </source>
</evidence>
<reference evidence="9" key="1">
    <citation type="journal article" date="2014" name="Front. Microbiol.">
        <title>High frequency of phylogenetically diverse reductive dehalogenase-homologous genes in deep subseafloor sedimentary metagenomes.</title>
        <authorList>
            <person name="Kawai M."/>
            <person name="Futagami T."/>
            <person name="Toyoda A."/>
            <person name="Takaki Y."/>
            <person name="Nishi S."/>
            <person name="Hori S."/>
            <person name="Arai W."/>
            <person name="Tsubouchi T."/>
            <person name="Morono Y."/>
            <person name="Uchiyama I."/>
            <person name="Ito T."/>
            <person name="Fujiyama A."/>
            <person name="Inagaki F."/>
            <person name="Takami H."/>
        </authorList>
    </citation>
    <scope>NUCLEOTIDE SEQUENCE</scope>
    <source>
        <strain evidence="9">Expedition CK06-06</strain>
    </source>
</reference>
<organism evidence="9">
    <name type="scientific">marine sediment metagenome</name>
    <dbReference type="NCBI Taxonomy" id="412755"/>
    <lineage>
        <taxon>unclassified sequences</taxon>
        <taxon>metagenomes</taxon>
        <taxon>ecological metagenomes</taxon>
    </lineage>
</organism>
<name>X1UEF6_9ZZZZ</name>